<sequence length="215" mass="22135">MLRRLTLVLLAAILVGGVAQAWLWRLGVEPLTAVVNTQFAWAVILYAAGWAAPRRTRWAALTGAVTGGLLIGGYYLCQALADGTGSATAQFAKSRGVAWVAATIAVGIVLGVLGGWSARAGDRPVRAAFALLTMAAALVLGPLLLVGLYGGEVSATSRLVVPVAYGVIGVALALHAVRRVPRHCLARGAVAALVASAAGLGVLVLLMTRVLYRTF</sequence>
<reference evidence="3" key="1">
    <citation type="journal article" date="2019" name="Int. J. Syst. Evol. Microbiol.">
        <title>The Global Catalogue of Microorganisms (GCM) 10K type strain sequencing project: providing services to taxonomists for standard genome sequencing and annotation.</title>
        <authorList>
            <consortium name="The Broad Institute Genomics Platform"/>
            <consortium name="The Broad Institute Genome Sequencing Center for Infectious Disease"/>
            <person name="Wu L."/>
            <person name="Ma J."/>
        </authorList>
    </citation>
    <scope>NUCLEOTIDE SEQUENCE [LARGE SCALE GENOMIC DNA]</scope>
    <source>
        <strain evidence="3">CGMCC 4.7371</strain>
    </source>
</reference>
<dbReference type="InterPro" id="IPR045393">
    <property type="entry name" value="DUF6518"/>
</dbReference>
<organism evidence="2 3">
    <name type="scientific">Nocardioides phosphati</name>
    <dbReference type="NCBI Taxonomy" id="1867775"/>
    <lineage>
        <taxon>Bacteria</taxon>
        <taxon>Bacillati</taxon>
        <taxon>Actinomycetota</taxon>
        <taxon>Actinomycetes</taxon>
        <taxon>Propionibacteriales</taxon>
        <taxon>Nocardioidaceae</taxon>
        <taxon>Nocardioides</taxon>
    </lineage>
</organism>
<keyword evidence="3" id="KW-1185">Reference proteome</keyword>
<keyword evidence="1" id="KW-0812">Transmembrane</keyword>
<proteinExistence type="predicted"/>
<dbReference type="Pfam" id="PF20128">
    <property type="entry name" value="DUF6518"/>
    <property type="match status" value="1"/>
</dbReference>
<feature type="transmembrane region" description="Helical" evidence="1">
    <location>
        <begin position="96"/>
        <end position="116"/>
    </location>
</feature>
<dbReference type="Proteomes" id="UP000655410">
    <property type="component" value="Unassembled WGS sequence"/>
</dbReference>
<feature type="transmembrane region" description="Helical" evidence="1">
    <location>
        <begin position="189"/>
        <end position="212"/>
    </location>
</feature>
<keyword evidence="1" id="KW-1133">Transmembrane helix</keyword>
<dbReference type="EMBL" id="BMNI01000006">
    <property type="protein sequence ID" value="GGO91593.1"/>
    <property type="molecule type" value="Genomic_DNA"/>
</dbReference>
<gene>
    <name evidence="2" type="ORF">GCM10011584_26070</name>
</gene>
<comment type="caution">
    <text evidence="2">The sequence shown here is derived from an EMBL/GenBank/DDBJ whole genome shotgun (WGS) entry which is preliminary data.</text>
</comment>
<dbReference type="RefSeq" id="WP_188784437.1">
    <property type="nucleotide sequence ID" value="NZ_BMNI01000006.1"/>
</dbReference>
<evidence type="ECO:0000313" key="3">
    <source>
        <dbReference type="Proteomes" id="UP000655410"/>
    </source>
</evidence>
<evidence type="ECO:0000313" key="2">
    <source>
        <dbReference type="EMBL" id="GGO91593.1"/>
    </source>
</evidence>
<feature type="transmembrane region" description="Helical" evidence="1">
    <location>
        <begin position="31"/>
        <end position="51"/>
    </location>
</feature>
<feature type="transmembrane region" description="Helical" evidence="1">
    <location>
        <begin position="155"/>
        <end position="177"/>
    </location>
</feature>
<feature type="transmembrane region" description="Helical" evidence="1">
    <location>
        <begin position="58"/>
        <end position="76"/>
    </location>
</feature>
<keyword evidence="1" id="KW-0472">Membrane</keyword>
<accession>A0ABQ2NCX0</accession>
<name>A0ABQ2NCX0_9ACTN</name>
<feature type="transmembrane region" description="Helical" evidence="1">
    <location>
        <begin position="128"/>
        <end position="149"/>
    </location>
</feature>
<evidence type="ECO:0000256" key="1">
    <source>
        <dbReference type="SAM" id="Phobius"/>
    </source>
</evidence>
<protein>
    <submittedName>
        <fullName evidence="2">Uncharacterized protein</fullName>
    </submittedName>
</protein>